<dbReference type="GO" id="GO:0004175">
    <property type="term" value="F:endopeptidase activity"/>
    <property type="evidence" value="ECO:0007669"/>
    <property type="project" value="UniProtKB-ARBA"/>
</dbReference>
<protein>
    <recommendedName>
        <fullName evidence="2">CAAX prenyl protease 2/Lysostaphin resistance protein A-like domain-containing protein</fullName>
    </recommendedName>
</protein>
<dbReference type="GO" id="GO:0080120">
    <property type="term" value="P:CAAX-box protein maturation"/>
    <property type="evidence" value="ECO:0007669"/>
    <property type="project" value="UniProtKB-ARBA"/>
</dbReference>
<organism evidence="3">
    <name type="scientific">Sulfurisphaera javensis</name>
    <dbReference type="NCBI Taxonomy" id="2049879"/>
    <lineage>
        <taxon>Archaea</taxon>
        <taxon>Thermoproteota</taxon>
        <taxon>Thermoprotei</taxon>
        <taxon>Sulfolobales</taxon>
        <taxon>Sulfolobaceae</taxon>
        <taxon>Sulfurisphaera</taxon>
    </lineage>
</organism>
<feature type="domain" description="CAAX prenyl protease 2/Lysostaphin resistance protein A-like" evidence="2">
    <location>
        <begin position="90"/>
        <end position="170"/>
    </location>
</feature>
<reference evidence="3" key="1">
    <citation type="submission" date="2024-03" db="EMBL/GenBank/DDBJ databases">
        <title>Complete genome sequence of Sulfurisphaera javensis strain KD-1.</title>
        <authorList>
            <person name="Sakai H."/>
            <person name="Nur N."/>
            <person name="Suwanto A."/>
            <person name="Kurosawa N."/>
        </authorList>
    </citation>
    <scope>NUCLEOTIDE SEQUENCE</scope>
    <source>
        <strain evidence="3">KD-1</strain>
    </source>
</reference>
<feature type="transmembrane region" description="Helical" evidence="1">
    <location>
        <begin position="89"/>
        <end position="108"/>
    </location>
</feature>
<accession>A0AAT9GTJ8</accession>
<keyword evidence="1" id="KW-0812">Transmembrane</keyword>
<evidence type="ECO:0000313" key="3">
    <source>
        <dbReference type="EMBL" id="BFH73960.1"/>
    </source>
</evidence>
<gene>
    <name evidence="3" type="ORF">SJAV_19040</name>
</gene>
<evidence type="ECO:0000256" key="1">
    <source>
        <dbReference type="SAM" id="Phobius"/>
    </source>
</evidence>
<evidence type="ECO:0000259" key="2">
    <source>
        <dbReference type="Pfam" id="PF02517"/>
    </source>
</evidence>
<proteinExistence type="predicted"/>
<dbReference type="KEGG" id="sjv:SJAV_19040"/>
<sequence length="175" mass="19571">MKIEELFAGIILPLIVIPEEFFVYSVIHNFTAIYVVGIIVIIGEIISAFLAKILTKKKLKIEINKGLVFLVLIIPLSFFPGLTQTSSPSFYTILIPAGIVGGICEEIIYRGYVLSDTTSIFIQGILWGILHIFDGLLFFLWTIVIGIIFGFIAKRYGILPTMLIHVISNILRILL</sequence>
<dbReference type="InterPro" id="IPR003675">
    <property type="entry name" value="Rce1/LyrA-like_dom"/>
</dbReference>
<feature type="transmembrane region" description="Helical" evidence="1">
    <location>
        <begin position="66"/>
        <end position="83"/>
    </location>
</feature>
<feature type="transmembrane region" description="Helical" evidence="1">
    <location>
        <begin position="120"/>
        <end position="152"/>
    </location>
</feature>
<dbReference type="AlphaFoldDB" id="A0AAT9GTJ8"/>
<name>A0AAT9GTJ8_9CREN</name>
<dbReference type="Pfam" id="PF02517">
    <property type="entry name" value="Rce1-like"/>
    <property type="match status" value="1"/>
</dbReference>
<keyword evidence="1" id="KW-0472">Membrane</keyword>
<dbReference type="EMBL" id="AP031322">
    <property type="protein sequence ID" value="BFH73960.1"/>
    <property type="molecule type" value="Genomic_DNA"/>
</dbReference>
<feature type="transmembrane region" description="Helical" evidence="1">
    <location>
        <begin position="33"/>
        <end position="54"/>
    </location>
</feature>
<feature type="transmembrane region" description="Helical" evidence="1">
    <location>
        <begin position="7"/>
        <end position="27"/>
    </location>
</feature>
<dbReference type="GeneID" id="92354856"/>
<keyword evidence="1" id="KW-1133">Transmembrane helix</keyword>
<dbReference type="RefSeq" id="WP_369609512.1">
    <property type="nucleotide sequence ID" value="NZ_AP031322.1"/>
</dbReference>